<keyword evidence="3" id="KW-1185">Reference proteome</keyword>
<proteinExistence type="predicted"/>
<dbReference type="KEGG" id="pbal:CPBP_00025"/>
<keyword evidence="1" id="KW-0812">Transmembrane</keyword>
<sequence>MCTCVDLYLYVLFLCSVEKESTWRLGILVPMGGASTLGVFLAALTKIFTWWKEGKTSDATIQIQKSWNNIFSNPQEKTFLVKTLTQYWVSKNLPDSSAILRKIFLTANTTQQLYAELQKLNTPLSTSDAATIN</sequence>
<dbReference type="Proteomes" id="UP000594001">
    <property type="component" value="Chromosome"/>
</dbReference>
<evidence type="ECO:0000256" key="1">
    <source>
        <dbReference type="SAM" id="Phobius"/>
    </source>
</evidence>
<organism evidence="2 3">
    <name type="scientific">Candidatus Bodocaedibacter vickermanii</name>
    <dbReference type="NCBI Taxonomy" id="2741701"/>
    <lineage>
        <taxon>Bacteria</taxon>
        <taxon>Pseudomonadati</taxon>
        <taxon>Pseudomonadota</taxon>
        <taxon>Alphaproteobacteria</taxon>
        <taxon>Holosporales</taxon>
        <taxon>Candidatus Paracaedibacteraceae</taxon>
        <taxon>Candidatus Bodocaedibacter</taxon>
    </lineage>
</organism>
<accession>A0A7L9RRP0</accession>
<dbReference type="AlphaFoldDB" id="A0A7L9RRP0"/>
<gene>
    <name evidence="2" type="ORF">CPBP_00025</name>
</gene>
<keyword evidence="1" id="KW-0472">Membrane</keyword>
<evidence type="ECO:0000313" key="3">
    <source>
        <dbReference type="Proteomes" id="UP000594001"/>
    </source>
</evidence>
<evidence type="ECO:0000313" key="2">
    <source>
        <dbReference type="EMBL" id="QOL19277.1"/>
    </source>
</evidence>
<dbReference type="RefSeq" id="WP_350332035.1">
    <property type="nucleotide sequence ID" value="NZ_CP054719.1"/>
</dbReference>
<reference evidence="2 3" key="1">
    <citation type="submission" date="2020-06" db="EMBL/GenBank/DDBJ databases">
        <title>The endosymbiont of the kinetoplastid Bodo saltans is a Paracaedibacter-like alpha-proteobacterium possessing a putative toxin-antitoxin system.</title>
        <authorList>
            <person name="Midha S."/>
            <person name="Rigden D.J."/>
            <person name="Siozios S."/>
            <person name="Hurst G.D.D."/>
            <person name="Jackson A.P."/>
        </authorList>
    </citation>
    <scope>NUCLEOTIDE SEQUENCE [LARGE SCALE GENOMIC DNA]</scope>
    <source>
        <strain evidence="2">Lake Konstanz</strain>
    </source>
</reference>
<protein>
    <submittedName>
        <fullName evidence="2">Uncharacterized protein</fullName>
    </submittedName>
</protein>
<name>A0A7L9RRP0_9PROT</name>
<feature type="transmembrane region" description="Helical" evidence="1">
    <location>
        <begin position="23"/>
        <end position="45"/>
    </location>
</feature>
<dbReference type="EMBL" id="CP054719">
    <property type="protein sequence ID" value="QOL19277.1"/>
    <property type="molecule type" value="Genomic_DNA"/>
</dbReference>
<keyword evidence="1" id="KW-1133">Transmembrane helix</keyword>